<accession>A0A0D3KG82</accession>
<dbReference type="InterPro" id="IPR002925">
    <property type="entry name" value="Dienelactn_hydro"/>
</dbReference>
<evidence type="ECO:0000259" key="1">
    <source>
        <dbReference type="Pfam" id="PF01738"/>
    </source>
</evidence>
<dbReference type="Proteomes" id="UP000013827">
    <property type="component" value="Unassembled WGS sequence"/>
</dbReference>
<dbReference type="PANTHER" id="PTHR17630">
    <property type="entry name" value="DIENELACTONE HYDROLASE"/>
    <property type="match status" value="1"/>
</dbReference>
<dbReference type="InterPro" id="IPR029058">
    <property type="entry name" value="AB_hydrolase_fold"/>
</dbReference>
<name>A0A0D3KG82_EMIH1</name>
<dbReference type="AlphaFoldDB" id="A0A0D3KG82"/>
<dbReference type="SUPFAM" id="SSF53474">
    <property type="entry name" value="alpha/beta-Hydrolases"/>
    <property type="match status" value="1"/>
</dbReference>
<evidence type="ECO:0000313" key="3">
    <source>
        <dbReference type="Proteomes" id="UP000013827"/>
    </source>
</evidence>
<keyword evidence="3" id="KW-1185">Reference proteome</keyword>
<dbReference type="KEGG" id="ehx:EMIHUDRAFT_111137"/>
<dbReference type="EnsemblProtists" id="EOD34767">
    <property type="protein sequence ID" value="EOD34767"/>
    <property type="gene ID" value="EMIHUDRAFT_111137"/>
</dbReference>
<reference evidence="3" key="1">
    <citation type="journal article" date="2013" name="Nature">
        <title>Pan genome of the phytoplankton Emiliania underpins its global distribution.</title>
        <authorList>
            <person name="Read B.A."/>
            <person name="Kegel J."/>
            <person name="Klute M.J."/>
            <person name="Kuo A."/>
            <person name="Lefebvre S.C."/>
            <person name="Maumus F."/>
            <person name="Mayer C."/>
            <person name="Miller J."/>
            <person name="Monier A."/>
            <person name="Salamov A."/>
            <person name="Young J."/>
            <person name="Aguilar M."/>
            <person name="Claverie J.M."/>
            <person name="Frickenhaus S."/>
            <person name="Gonzalez K."/>
            <person name="Herman E.K."/>
            <person name="Lin Y.C."/>
            <person name="Napier J."/>
            <person name="Ogata H."/>
            <person name="Sarno A.F."/>
            <person name="Shmutz J."/>
            <person name="Schroeder D."/>
            <person name="de Vargas C."/>
            <person name="Verret F."/>
            <person name="von Dassow P."/>
            <person name="Valentin K."/>
            <person name="Van de Peer Y."/>
            <person name="Wheeler G."/>
            <person name="Dacks J.B."/>
            <person name="Delwiche C.F."/>
            <person name="Dyhrman S.T."/>
            <person name="Glockner G."/>
            <person name="John U."/>
            <person name="Richards T."/>
            <person name="Worden A.Z."/>
            <person name="Zhang X."/>
            <person name="Grigoriev I.V."/>
            <person name="Allen A.E."/>
            <person name="Bidle K."/>
            <person name="Borodovsky M."/>
            <person name="Bowler C."/>
            <person name="Brownlee C."/>
            <person name="Cock J.M."/>
            <person name="Elias M."/>
            <person name="Gladyshev V.N."/>
            <person name="Groth M."/>
            <person name="Guda C."/>
            <person name="Hadaegh A."/>
            <person name="Iglesias-Rodriguez M.D."/>
            <person name="Jenkins J."/>
            <person name="Jones B.M."/>
            <person name="Lawson T."/>
            <person name="Leese F."/>
            <person name="Lindquist E."/>
            <person name="Lobanov A."/>
            <person name="Lomsadze A."/>
            <person name="Malik S.B."/>
            <person name="Marsh M.E."/>
            <person name="Mackinder L."/>
            <person name="Mock T."/>
            <person name="Mueller-Roeber B."/>
            <person name="Pagarete A."/>
            <person name="Parker M."/>
            <person name="Probert I."/>
            <person name="Quesneville H."/>
            <person name="Raines C."/>
            <person name="Rensing S.A."/>
            <person name="Riano-Pachon D.M."/>
            <person name="Richier S."/>
            <person name="Rokitta S."/>
            <person name="Shiraiwa Y."/>
            <person name="Soanes D.M."/>
            <person name="van der Giezen M."/>
            <person name="Wahlund T.M."/>
            <person name="Williams B."/>
            <person name="Wilson W."/>
            <person name="Wolfe G."/>
            <person name="Wurch L.L."/>
        </authorList>
    </citation>
    <scope>NUCLEOTIDE SEQUENCE</scope>
</reference>
<proteinExistence type="predicted"/>
<organism evidence="2 3">
    <name type="scientific">Emiliania huxleyi (strain CCMP1516)</name>
    <dbReference type="NCBI Taxonomy" id="280463"/>
    <lineage>
        <taxon>Eukaryota</taxon>
        <taxon>Haptista</taxon>
        <taxon>Haptophyta</taxon>
        <taxon>Prymnesiophyceae</taxon>
        <taxon>Isochrysidales</taxon>
        <taxon>Noelaerhabdaceae</taxon>
        <taxon>Emiliania</taxon>
    </lineage>
</organism>
<dbReference type="RefSeq" id="XP_005787196.1">
    <property type="nucleotide sequence ID" value="XM_005787139.1"/>
</dbReference>
<protein>
    <recommendedName>
        <fullName evidence="1">Dienelactone hydrolase domain-containing protein</fullName>
    </recommendedName>
</protein>
<dbReference type="GO" id="GO:0016787">
    <property type="term" value="F:hydrolase activity"/>
    <property type="evidence" value="ECO:0007669"/>
    <property type="project" value="InterPro"/>
</dbReference>
<feature type="domain" description="Dienelactone hydrolase" evidence="1">
    <location>
        <begin position="45"/>
        <end position="229"/>
    </location>
</feature>
<dbReference type="HOGENOM" id="CLU_063787_0_0_1"/>
<reference evidence="2" key="2">
    <citation type="submission" date="2024-10" db="UniProtKB">
        <authorList>
            <consortium name="EnsemblProtists"/>
        </authorList>
    </citation>
    <scope>IDENTIFICATION</scope>
</reference>
<dbReference type="GeneID" id="17280038"/>
<evidence type="ECO:0000313" key="2">
    <source>
        <dbReference type="EnsemblProtists" id="EOD34767"/>
    </source>
</evidence>
<dbReference type="PANTHER" id="PTHR17630:SF44">
    <property type="entry name" value="PROTEIN AIM2"/>
    <property type="match status" value="1"/>
</dbReference>
<dbReference type="PaxDb" id="2903-EOD34767"/>
<sequence length="311" mass="32566">MSGTSQPLPSPTGAECCTPSGHPPSCGSTLRPERFVTVPHSPPFTCYVAQPPGGAPARGVILVVHDIFGPRSGRHARICDELAAAGFVAACPDLIGDADERASALNPGWPSSKAHEVGIVCHLVYRIRWMLKAAAAGKRMDEIGRKLAATLHYCRGAHPHAIAACGAVGFCWGGGVVARLLSEAGAERLPVPLVGGVGFHPSHRGWEAADVARPLLLAPAGDPHPIPRRSATFCDPSHLARAGDDPAAVQPGGALAQPLADRFGGACAAVPFPEMLHGWMTRGPLADAAIERDYQRGMRLAVEWLGERMKA</sequence>
<dbReference type="Gene3D" id="3.40.50.1820">
    <property type="entry name" value="alpha/beta hydrolase"/>
    <property type="match status" value="1"/>
</dbReference>
<dbReference type="Pfam" id="PF01738">
    <property type="entry name" value="DLH"/>
    <property type="match status" value="1"/>
</dbReference>